<protein>
    <submittedName>
        <fullName evidence="3">Uncharacterized protein</fullName>
    </submittedName>
</protein>
<feature type="transmembrane region" description="Helical" evidence="2">
    <location>
        <begin position="151"/>
        <end position="173"/>
    </location>
</feature>
<gene>
    <name evidence="3" type="ORF">AVEN_255696_1</name>
</gene>
<dbReference type="Pfam" id="PF00045">
    <property type="entry name" value="Hemopexin"/>
    <property type="match status" value="1"/>
</dbReference>
<keyword evidence="2" id="KW-0812">Transmembrane</keyword>
<dbReference type="Gene3D" id="2.110.10.10">
    <property type="entry name" value="Hemopexin-like domain"/>
    <property type="match status" value="1"/>
</dbReference>
<dbReference type="EMBL" id="BGPR01017240">
    <property type="protein sequence ID" value="GBN75564.1"/>
    <property type="molecule type" value="Genomic_DNA"/>
</dbReference>
<dbReference type="Proteomes" id="UP000499080">
    <property type="component" value="Unassembled WGS sequence"/>
</dbReference>
<dbReference type="SMART" id="SM00120">
    <property type="entry name" value="HX"/>
    <property type="match status" value="1"/>
</dbReference>
<evidence type="ECO:0000256" key="2">
    <source>
        <dbReference type="SAM" id="Phobius"/>
    </source>
</evidence>
<keyword evidence="4" id="KW-1185">Reference proteome</keyword>
<keyword evidence="2" id="KW-0472">Membrane</keyword>
<dbReference type="PROSITE" id="PS51642">
    <property type="entry name" value="HEMOPEXIN_2"/>
    <property type="match status" value="1"/>
</dbReference>
<evidence type="ECO:0000313" key="4">
    <source>
        <dbReference type="Proteomes" id="UP000499080"/>
    </source>
</evidence>
<name>A0A4Y2RIH0_ARAVE</name>
<feature type="repeat" description="Hemopexin" evidence="1">
    <location>
        <begin position="75"/>
        <end position="125"/>
    </location>
</feature>
<proteinExistence type="predicted"/>
<reference evidence="3 4" key="1">
    <citation type="journal article" date="2019" name="Sci. Rep.">
        <title>Orb-weaving spider Araneus ventricosus genome elucidates the spidroin gene catalogue.</title>
        <authorList>
            <person name="Kono N."/>
            <person name="Nakamura H."/>
            <person name="Ohtoshi R."/>
            <person name="Moran D.A.P."/>
            <person name="Shinohara A."/>
            <person name="Yoshida Y."/>
            <person name="Fujiwara M."/>
            <person name="Mori M."/>
            <person name="Tomita M."/>
            <person name="Arakawa K."/>
        </authorList>
    </citation>
    <scope>NUCLEOTIDE SEQUENCE [LARGE SCALE GENOMIC DNA]</scope>
</reference>
<accession>A0A4Y2RIH0</accession>
<dbReference type="InterPro" id="IPR018487">
    <property type="entry name" value="Hemopexin-like_repeat"/>
</dbReference>
<comment type="caution">
    <text evidence="3">The sequence shown here is derived from an EMBL/GenBank/DDBJ whole genome shotgun (WGS) entry which is preliminary data.</text>
</comment>
<organism evidence="3 4">
    <name type="scientific">Araneus ventricosus</name>
    <name type="common">Orbweaver spider</name>
    <name type="synonym">Epeira ventricosa</name>
    <dbReference type="NCBI Taxonomy" id="182803"/>
    <lineage>
        <taxon>Eukaryota</taxon>
        <taxon>Metazoa</taxon>
        <taxon>Ecdysozoa</taxon>
        <taxon>Arthropoda</taxon>
        <taxon>Chelicerata</taxon>
        <taxon>Arachnida</taxon>
        <taxon>Araneae</taxon>
        <taxon>Araneomorphae</taxon>
        <taxon>Entelegynae</taxon>
        <taxon>Araneoidea</taxon>
        <taxon>Araneidae</taxon>
        <taxon>Araneus</taxon>
    </lineage>
</organism>
<keyword evidence="2" id="KW-1133">Transmembrane helix</keyword>
<sequence>MMRKCLEKYKRNQEQLIYEINVCRYGLKIFHLPVLKSASILKELLATLPCPWDEQLPPLLLIRRTSGTCERRKVRLPVVAPYGGVNTISGQTYFFKGRKFWQFNDNLMHVVPDKIRNANQYWFGCPSRTEEAPEEEDGEEGETDAFAASKAGLVCIASDCVTLISIAVAILLYRTRCALC</sequence>
<dbReference type="SUPFAM" id="SSF50923">
    <property type="entry name" value="Hemopexin-like domain"/>
    <property type="match status" value="1"/>
</dbReference>
<evidence type="ECO:0000256" key="1">
    <source>
        <dbReference type="PROSITE-ProRule" id="PRU01011"/>
    </source>
</evidence>
<dbReference type="OrthoDB" id="406838at2759"/>
<dbReference type="AlphaFoldDB" id="A0A4Y2RIH0"/>
<evidence type="ECO:0000313" key="3">
    <source>
        <dbReference type="EMBL" id="GBN75564.1"/>
    </source>
</evidence>
<dbReference type="InterPro" id="IPR036375">
    <property type="entry name" value="Hemopexin-like_dom_sf"/>
</dbReference>